<dbReference type="GO" id="GO:0005524">
    <property type="term" value="F:ATP binding"/>
    <property type="evidence" value="ECO:0007669"/>
    <property type="project" value="UniProtKB-KW"/>
</dbReference>
<feature type="domain" description="AMP-dependent synthetase/ligase" evidence="3">
    <location>
        <begin position="87"/>
        <end position="497"/>
    </location>
</feature>
<proteinExistence type="predicted"/>
<dbReference type="PANTHER" id="PTHR43272:SF33">
    <property type="entry name" value="AMP-BINDING DOMAIN-CONTAINING PROTEIN-RELATED"/>
    <property type="match status" value="1"/>
</dbReference>
<keyword evidence="2" id="KW-0067">ATP-binding</keyword>
<keyword evidence="5" id="KW-1185">Reference proteome</keyword>
<dbReference type="OrthoDB" id="1700726at2759"/>
<reference evidence="4 5" key="1">
    <citation type="submission" date="2014-04" db="EMBL/GenBank/DDBJ databases">
        <authorList>
            <consortium name="DOE Joint Genome Institute"/>
            <person name="Kuo A."/>
            <person name="Gay G."/>
            <person name="Dore J."/>
            <person name="Kohler A."/>
            <person name="Nagy L.G."/>
            <person name="Floudas D."/>
            <person name="Copeland A."/>
            <person name="Barry K.W."/>
            <person name="Cichocki N."/>
            <person name="Veneault-Fourrey C."/>
            <person name="LaButti K."/>
            <person name="Lindquist E.A."/>
            <person name="Lipzen A."/>
            <person name="Lundell T."/>
            <person name="Morin E."/>
            <person name="Murat C."/>
            <person name="Sun H."/>
            <person name="Tunlid A."/>
            <person name="Henrissat B."/>
            <person name="Grigoriev I.V."/>
            <person name="Hibbett D.S."/>
            <person name="Martin F."/>
            <person name="Nordberg H.P."/>
            <person name="Cantor M.N."/>
            <person name="Hua S.X."/>
        </authorList>
    </citation>
    <scope>NUCLEOTIDE SEQUENCE [LARGE SCALE GENOMIC DNA]</scope>
    <source>
        <strain evidence="5">h7</strain>
    </source>
</reference>
<protein>
    <recommendedName>
        <fullName evidence="3">AMP-dependent synthetase/ligase domain-containing protein</fullName>
    </recommendedName>
</protein>
<dbReference type="AlphaFoldDB" id="A0A0C3CZJ5"/>
<dbReference type="HOGENOM" id="CLU_000022_45_4_1"/>
<dbReference type="InterPro" id="IPR042099">
    <property type="entry name" value="ANL_N_sf"/>
</dbReference>
<name>A0A0C3CZJ5_HEBCY</name>
<evidence type="ECO:0000313" key="4">
    <source>
        <dbReference type="EMBL" id="KIM49271.1"/>
    </source>
</evidence>
<dbReference type="Pfam" id="PF00501">
    <property type="entry name" value="AMP-binding"/>
    <property type="match status" value="1"/>
</dbReference>
<dbReference type="PANTHER" id="PTHR43272">
    <property type="entry name" value="LONG-CHAIN-FATTY-ACID--COA LIGASE"/>
    <property type="match status" value="1"/>
</dbReference>
<dbReference type="Proteomes" id="UP000053424">
    <property type="component" value="Unassembled WGS sequence"/>
</dbReference>
<evidence type="ECO:0000259" key="3">
    <source>
        <dbReference type="Pfam" id="PF00501"/>
    </source>
</evidence>
<sequence>MPLVNEKIVPWPAVKPYDKQAVPVPGTKRPGQTAHYRNGIWGLIDVNTPNSLTTLDQIFDVGMKSGKDRQFLGYRAVVSTNPLKYAPTFTWYTYGDIDLRRRYIGSALHSLFQKGELGGGEFQSVGIWAPNCPEWQTIDIALQSYQKVAVSLYDTLGKDSVEYIIAHAHLTVVFATSEHIPTILKLAHKVPMLKSVVCINPLSSDAARLLRDWSSTVGLVFRELSELEAYGKANLIEPIPAYPDLVASICYTSGTTNNPKGVVLKHKNLALATQSNMYGLELPENASLLSYLPLAHIYERICELCTIAVGGRIGYFTGDPLRLLEDAQILKPNFFPSVPRVLNRVYQAAMAGGNVPGIKGKLFNRAIQVKLERLNTTGEVTHALWDRLVFRKIQAVLGGQIQLVTSGSAPISPKVMDFLKIAFACEVAEGYGLTENCATCSKAWPNDPTASGTVGPPQPINEVKLIDVPAMGYTSADKPNPRGELCVRGTNCFSTYYKDEKNTKETVDMDGWIHTGDVAEIDSCGRIKIVDRVKNIMKLAQGEYVALEKIENLYSSTPIVAQIYVHGDSLQSFLVAVLVPDPVQLAGIAGSLTGTQVSPENTPALAAVCKDERVVSHILSILTKVGDQSGLKGFERIKRLHLSMNAFSVDNNTLTPTMKIRRKDAYNMYKKELDALYALGEPSSKL</sequence>
<dbReference type="GO" id="GO:0016020">
    <property type="term" value="C:membrane"/>
    <property type="evidence" value="ECO:0007669"/>
    <property type="project" value="TreeGrafter"/>
</dbReference>
<gene>
    <name evidence="4" type="ORF">M413DRAFT_438448</name>
</gene>
<dbReference type="SUPFAM" id="SSF56801">
    <property type="entry name" value="Acetyl-CoA synthetase-like"/>
    <property type="match status" value="1"/>
</dbReference>
<evidence type="ECO:0000256" key="2">
    <source>
        <dbReference type="ARBA" id="ARBA00022840"/>
    </source>
</evidence>
<dbReference type="Gene3D" id="3.40.50.12780">
    <property type="entry name" value="N-terminal domain of ligase-like"/>
    <property type="match status" value="1"/>
</dbReference>
<keyword evidence="1" id="KW-0547">Nucleotide-binding</keyword>
<reference evidence="5" key="2">
    <citation type="submission" date="2015-01" db="EMBL/GenBank/DDBJ databases">
        <title>Evolutionary Origins and Diversification of the Mycorrhizal Mutualists.</title>
        <authorList>
            <consortium name="DOE Joint Genome Institute"/>
            <consortium name="Mycorrhizal Genomics Consortium"/>
            <person name="Kohler A."/>
            <person name="Kuo A."/>
            <person name="Nagy L.G."/>
            <person name="Floudas D."/>
            <person name="Copeland A."/>
            <person name="Barry K.W."/>
            <person name="Cichocki N."/>
            <person name="Veneault-Fourrey C."/>
            <person name="LaButti K."/>
            <person name="Lindquist E.A."/>
            <person name="Lipzen A."/>
            <person name="Lundell T."/>
            <person name="Morin E."/>
            <person name="Murat C."/>
            <person name="Riley R."/>
            <person name="Ohm R."/>
            <person name="Sun H."/>
            <person name="Tunlid A."/>
            <person name="Henrissat B."/>
            <person name="Grigoriev I.V."/>
            <person name="Hibbett D.S."/>
            <person name="Martin F."/>
        </authorList>
    </citation>
    <scope>NUCLEOTIDE SEQUENCE [LARGE SCALE GENOMIC DNA]</scope>
    <source>
        <strain evidence="5">h7</strain>
    </source>
</reference>
<evidence type="ECO:0000313" key="5">
    <source>
        <dbReference type="Proteomes" id="UP000053424"/>
    </source>
</evidence>
<accession>A0A0C3CZJ5</accession>
<dbReference type="GO" id="GO:0004467">
    <property type="term" value="F:long-chain fatty acid-CoA ligase activity"/>
    <property type="evidence" value="ECO:0007669"/>
    <property type="project" value="TreeGrafter"/>
</dbReference>
<dbReference type="GO" id="GO:0005783">
    <property type="term" value="C:endoplasmic reticulum"/>
    <property type="evidence" value="ECO:0007669"/>
    <property type="project" value="TreeGrafter"/>
</dbReference>
<dbReference type="EMBL" id="KN831768">
    <property type="protein sequence ID" value="KIM49271.1"/>
    <property type="molecule type" value="Genomic_DNA"/>
</dbReference>
<organism evidence="4 5">
    <name type="scientific">Hebeloma cylindrosporum</name>
    <dbReference type="NCBI Taxonomy" id="76867"/>
    <lineage>
        <taxon>Eukaryota</taxon>
        <taxon>Fungi</taxon>
        <taxon>Dikarya</taxon>
        <taxon>Basidiomycota</taxon>
        <taxon>Agaricomycotina</taxon>
        <taxon>Agaricomycetes</taxon>
        <taxon>Agaricomycetidae</taxon>
        <taxon>Agaricales</taxon>
        <taxon>Agaricineae</taxon>
        <taxon>Hymenogastraceae</taxon>
        <taxon>Hebeloma</taxon>
    </lineage>
</organism>
<dbReference type="STRING" id="686832.A0A0C3CZJ5"/>
<dbReference type="InterPro" id="IPR000873">
    <property type="entry name" value="AMP-dep_synth/lig_dom"/>
</dbReference>
<evidence type="ECO:0000256" key="1">
    <source>
        <dbReference type="ARBA" id="ARBA00022741"/>
    </source>
</evidence>